<dbReference type="Pfam" id="PF09419">
    <property type="entry name" value="PGP_phosphatase"/>
    <property type="match status" value="2"/>
</dbReference>
<dbReference type="AlphaFoldDB" id="A0A2B7YKW7"/>
<dbReference type="STRING" id="1447883.A0A2B7YKW7"/>
<feature type="region of interest" description="Disordered" evidence="1">
    <location>
        <begin position="153"/>
        <end position="190"/>
    </location>
</feature>
<comment type="caution">
    <text evidence="2">The sequence shown here is derived from an EMBL/GenBank/DDBJ whole genome shotgun (WGS) entry which is preliminary data.</text>
</comment>
<dbReference type="InterPro" id="IPR027706">
    <property type="entry name" value="PGP_Pase"/>
</dbReference>
<organism evidence="2 3">
    <name type="scientific">Polytolypa hystricis (strain UAMH7299)</name>
    <dbReference type="NCBI Taxonomy" id="1447883"/>
    <lineage>
        <taxon>Eukaryota</taxon>
        <taxon>Fungi</taxon>
        <taxon>Dikarya</taxon>
        <taxon>Ascomycota</taxon>
        <taxon>Pezizomycotina</taxon>
        <taxon>Eurotiomycetes</taxon>
        <taxon>Eurotiomycetidae</taxon>
        <taxon>Onygenales</taxon>
        <taxon>Onygenales incertae sedis</taxon>
        <taxon>Polytolypa</taxon>
    </lineage>
</organism>
<dbReference type="InterPro" id="IPR023214">
    <property type="entry name" value="HAD_sf"/>
</dbReference>
<dbReference type="Proteomes" id="UP000224634">
    <property type="component" value="Unassembled WGS sequence"/>
</dbReference>
<dbReference type="GO" id="GO:0008962">
    <property type="term" value="F:phosphatidylglycerophosphatase activity"/>
    <property type="evidence" value="ECO:0007669"/>
    <property type="project" value="InterPro"/>
</dbReference>
<evidence type="ECO:0000256" key="1">
    <source>
        <dbReference type="SAM" id="MobiDB-lite"/>
    </source>
</evidence>
<gene>
    <name evidence="2" type="ORF">AJ80_03096</name>
</gene>
<dbReference type="OrthoDB" id="198652at2759"/>
<dbReference type="EMBL" id="PDNA01000032">
    <property type="protein sequence ID" value="PGH21663.1"/>
    <property type="molecule type" value="Genomic_DNA"/>
</dbReference>
<proteinExistence type="predicted"/>
<name>A0A2B7YKW7_POLH7</name>
<protein>
    <recommendedName>
        <fullName evidence="4">HAD phosphatase, family IIIA</fullName>
    </recommendedName>
</protein>
<evidence type="ECO:0008006" key="4">
    <source>
        <dbReference type="Google" id="ProtNLM"/>
    </source>
</evidence>
<reference evidence="2 3" key="1">
    <citation type="submission" date="2017-10" db="EMBL/GenBank/DDBJ databases">
        <title>Comparative genomics in systemic dimorphic fungi from Ajellomycetaceae.</title>
        <authorList>
            <person name="Munoz J.F."/>
            <person name="Mcewen J.G."/>
            <person name="Clay O.K."/>
            <person name="Cuomo C.A."/>
        </authorList>
    </citation>
    <scope>NUCLEOTIDE SEQUENCE [LARGE SCALE GENOMIC DNA]</scope>
    <source>
        <strain evidence="2 3">UAMH7299</strain>
    </source>
</reference>
<dbReference type="SUPFAM" id="SSF56784">
    <property type="entry name" value="HAD-like"/>
    <property type="match status" value="2"/>
</dbReference>
<sequence length="311" mass="32997">MARPFLNPNIPAFNLALSTLLRNPSLLLPSLTIPTLTSLPITSLPASLLSHHPPSPSGPHPIPHIRALILDKDNTFTAPESLDIPSVYFEVLRNLRTHPSSPFEMSKNPDGVLIVSNTAGSNPRSEAYEADARYLENALAELKIPVFRAGGGTPPITTSSAEYDSSSSSSSSPSSSTTATDHAAQQQHTRPFKKPFSYASILTHLRSTSAIRNADEVVVVGDRLGTDVLMAGLMGAWSVWVRDGVTVASTPASAAGAEAEASAEAGAGNEGKEGEADYRGILAKGEVVLERYLTRRGVKPALPKGWEVINE</sequence>
<evidence type="ECO:0000313" key="2">
    <source>
        <dbReference type="EMBL" id="PGH21663.1"/>
    </source>
</evidence>
<keyword evidence="3" id="KW-1185">Reference proteome</keyword>
<accession>A0A2B7YKW7</accession>
<evidence type="ECO:0000313" key="3">
    <source>
        <dbReference type="Proteomes" id="UP000224634"/>
    </source>
</evidence>
<dbReference type="InterPro" id="IPR036412">
    <property type="entry name" value="HAD-like_sf"/>
</dbReference>
<feature type="compositionally biased region" description="Low complexity" evidence="1">
    <location>
        <begin position="157"/>
        <end position="180"/>
    </location>
</feature>
<dbReference type="Gene3D" id="3.40.50.1000">
    <property type="entry name" value="HAD superfamily/HAD-like"/>
    <property type="match status" value="1"/>
</dbReference>